<accession>A0ABR4AMD5</accession>
<protein>
    <recommendedName>
        <fullName evidence="11">Cytochrome P450</fullName>
    </recommendedName>
</protein>
<proteinExistence type="inferred from homology"/>
<keyword evidence="7" id="KW-0349">Heme</keyword>
<dbReference type="Gene3D" id="1.10.630.10">
    <property type="entry name" value="Cytochrome P450"/>
    <property type="match status" value="1"/>
</dbReference>
<dbReference type="InterPro" id="IPR002401">
    <property type="entry name" value="Cyt_P450_E_grp-I"/>
</dbReference>
<evidence type="ECO:0000256" key="5">
    <source>
        <dbReference type="ARBA" id="ARBA00023004"/>
    </source>
</evidence>
<keyword evidence="8" id="KW-0812">Transmembrane</keyword>
<comment type="caution">
    <text evidence="9">The sequence shown here is derived from an EMBL/GenBank/DDBJ whole genome shotgun (WGS) entry which is preliminary data.</text>
</comment>
<dbReference type="PROSITE" id="PS00086">
    <property type="entry name" value="CYTOCHROME_P450"/>
    <property type="match status" value="1"/>
</dbReference>
<dbReference type="CDD" id="cd11062">
    <property type="entry name" value="CYP58-like"/>
    <property type="match status" value="1"/>
</dbReference>
<reference evidence="9 10" key="1">
    <citation type="submission" date="2024-09" db="EMBL/GenBank/DDBJ databases">
        <title>Rethinking Asexuality: The Enigmatic Case of Functional Sexual Genes in Lepraria (Stereocaulaceae).</title>
        <authorList>
            <person name="Doellman M."/>
            <person name="Sun Y."/>
            <person name="Barcenas-Pena A."/>
            <person name="Lumbsch H.T."/>
            <person name="Grewe F."/>
        </authorList>
    </citation>
    <scope>NUCLEOTIDE SEQUENCE [LARGE SCALE GENOMIC DNA]</scope>
    <source>
        <strain evidence="9 10">Grewe 0041</strain>
    </source>
</reference>
<dbReference type="PANTHER" id="PTHR24305">
    <property type="entry name" value="CYTOCHROME P450"/>
    <property type="match status" value="1"/>
</dbReference>
<dbReference type="Pfam" id="PF00067">
    <property type="entry name" value="p450"/>
    <property type="match status" value="1"/>
</dbReference>
<keyword evidence="6 7" id="KW-0503">Monooxygenase</keyword>
<dbReference type="InterPro" id="IPR036396">
    <property type="entry name" value="Cyt_P450_sf"/>
</dbReference>
<evidence type="ECO:0000256" key="1">
    <source>
        <dbReference type="ARBA" id="ARBA00001971"/>
    </source>
</evidence>
<evidence type="ECO:0008006" key="11">
    <source>
        <dbReference type="Google" id="ProtNLM"/>
    </source>
</evidence>
<evidence type="ECO:0000313" key="10">
    <source>
        <dbReference type="Proteomes" id="UP001590951"/>
    </source>
</evidence>
<evidence type="ECO:0000256" key="4">
    <source>
        <dbReference type="ARBA" id="ARBA00023002"/>
    </source>
</evidence>
<name>A0ABR4AMD5_9LECA</name>
<comment type="cofactor">
    <cofactor evidence="1">
        <name>heme</name>
        <dbReference type="ChEBI" id="CHEBI:30413"/>
    </cofactor>
</comment>
<keyword evidence="4 7" id="KW-0560">Oxidoreductase</keyword>
<dbReference type="PRINTS" id="PR00463">
    <property type="entry name" value="EP450I"/>
</dbReference>
<dbReference type="EMBL" id="JBHFEH010000184">
    <property type="protein sequence ID" value="KAL2044603.1"/>
    <property type="molecule type" value="Genomic_DNA"/>
</dbReference>
<feature type="transmembrane region" description="Helical" evidence="8">
    <location>
        <begin position="14"/>
        <end position="35"/>
    </location>
</feature>
<dbReference type="PANTHER" id="PTHR24305:SF157">
    <property type="entry name" value="N-ACETYLTRYPTOPHAN 6-HYDROXYLASE IVOC-RELATED"/>
    <property type="match status" value="1"/>
</dbReference>
<evidence type="ECO:0000256" key="3">
    <source>
        <dbReference type="ARBA" id="ARBA00022723"/>
    </source>
</evidence>
<keyword evidence="5 7" id="KW-0408">Iron</keyword>
<organism evidence="9 10">
    <name type="scientific">Lepraria finkii</name>
    <dbReference type="NCBI Taxonomy" id="1340010"/>
    <lineage>
        <taxon>Eukaryota</taxon>
        <taxon>Fungi</taxon>
        <taxon>Dikarya</taxon>
        <taxon>Ascomycota</taxon>
        <taxon>Pezizomycotina</taxon>
        <taxon>Lecanoromycetes</taxon>
        <taxon>OSLEUM clade</taxon>
        <taxon>Lecanoromycetidae</taxon>
        <taxon>Lecanorales</taxon>
        <taxon>Lecanorineae</taxon>
        <taxon>Stereocaulaceae</taxon>
        <taxon>Lepraria</taxon>
    </lineage>
</organism>
<evidence type="ECO:0000256" key="6">
    <source>
        <dbReference type="ARBA" id="ARBA00023033"/>
    </source>
</evidence>
<keyword evidence="8" id="KW-0472">Membrane</keyword>
<comment type="similarity">
    <text evidence="2 7">Belongs to the cytochrome P450 family.</text>
</comment>
<evidence type="ECO:0000256" key="2">
    <source>
        <dbReference type="ARBA" id="ARBA00010617"/>
    </source>
</evidence>
<dbReference type="InterPro" id="IPR001128">
    <property type="entry name" value="Cyt_P450"/>
</dbReference>
<dbReference type="SUPFAM" id="SSF48264">
    <property type="entry name" value="Cytochrome P450"/>
    <property type="match status" value="1"/>
</dbReference>
<dbReference type="Proteomes" id="UP001590951">
    <property type="component" value="Unassembled WGS sequence"/>
</dbReference>
<evidence type="ECO:0000256" key="8">
    <source>
        <dbReference type="SAM" id="Phobius"/>
    </source>
</evidence>
<keyword evidence="8" id="KW-1133">Transmembrane helix</keyword>
<dbReference type="PRINTS" id="PR00385">
    <property type="entry name" value="P450"/>
</dbReference>
<evidence type="ECO:0000313" key="9">
    <source>
        <dbReference type="EMBL" id="KAL2044603.1"/>
    </source>
</evidence>
<keyword evidence="3 7" id="KW-0479">Metal-binding</keyword>
<keyword evidence="10" id="KW-1185">Reference proteome</keyword>
<dbReference type="InterPro" id="IPR050121">
    <property type="entry name" value="Cytochrome_P450_monoxygenase"/>
</dbReference>
<evidence type="ECO:0000256" key="7">
    <source>
        <dbReference type="RuleBase" id="RU000461"/>
    </source>
</evidence>
<sequence length="529" mass="60833">MMSPFPFSLSDSHFGWLVALIFGFSLIGYTVYGAIWRLYLSPVAHIPGPLFAALTFWNEFYYDVYLGGKYTWKIAEYHEKYGPIVRINPYEIHIKDTEFYDTLYVSGSKAKSNKWYWSMRMFGTQNVGAFDTLDHDMHRMRREPWNPYYSKQSVSRLQPLLIQAIVDKLCNRLGEYQTARKPVVMTHAFSNLTADIISEYSFPKGYNLLDKPEFDSQHYKAWMALFGVGHTLKQFGWLYPLLSSMPVWVVKKANPLFYCFLREQETLLEQAIEISKQRGKSDSKELTTRPSMMEAFMNSDLPESEKTPERIQGEAKTAIGAGTLTTAHALKNATYHILANPDVHERLMQELEEGIPDPSLPLNLRGLEQLPYLTAVMHETLRIFVGTSHRLQRIFPDRALQYRDFTIPPGTPISMSTIHTLHDPSIFPDPLKFDPDRWLPLKSEGQRLLRYLVVWGRGSRACVGKELGQAEILTTLATVFRKFGRNMTLYETSRVKDIDIVYDNFSPLPSRESNGVMVSFNKISGNGHI</sequence>
<dbReference type="InterPro" id="IPR017972">
    <property type="entry name" value="Cyt_P450_CS"/>
</dbReference>
<gene>
    <name evidence="9" type="ORF">ABVK25_012335</name>
</gene>